<feature type="region of interest" description="Disordered" evidence="7">
    <location>
        <begin position="1"/>
        <end position="25"/>
    </location>
</feature>
<feature type="transmembrane region" description="Helical" evidence="8">
    <location>
        <begin position="72"/>
        <end position="90"/>
    </location>
</feature>
<dbReference type="InterPro" id="IPR011701">
    <property type="entry name" value="MFS"/>
</dbReference>
<name>A0A2T2WHC6_9FIRM</name>
<dbReference type="FunFam" id="1.20.1720.10:FF:000004">
    <property type="entry name" value="EmrB/QacA family drug resistance transporter"/>
    <property type="match status" value="1"/>
</dbReference>
<dbReference type="GO" id="GO:0022857">
    <property type="term" value="F:transmembrane transporter activity"/>
    <property type="evidence" value="ECO:0007669"/>
    <property type="project" value="InterPro"/>
</dbReference>
<keyword evidence="4 8" id="KW-0812">Transmembrane</keyword>
<keyword evidence="6 8" id="KW-0472">Membrane</keyword>
<reference evidence="10 11" key="1">
    <citation type="journal article" date="2014" name="BMC Genomics">
        <title>Comparison of environmental and isolate Sulfobacillus genomes reveals diverse carbon, sulfur, nitrogen, and hydrogen metabolisms.</title>
        <authorList>
            <person name="Justice N.B."/>
            <person name="Norman A."/>
            <person name="Brown C.T."/>
            <person name="Singh A."/>
            <person name="Thomas B.C."/>
            <person name="Banfield J.F."/>
        </authorList>
    </citation>
    <scope>NUCLEOTIDE SEQUENCE [LARGE SCALE GENOMIC DNA]</scope>
    <source>
        <strain evidence="10">AMDSBA3</strain>
    </source>
</reference>
<feature type="transmembrane region" description="Helical" evidence="8">
    <location>
        <begin position="292"/>
        <end position="314"/>
    </location>
</feature>
<gene>
    <name evidence="10" type="ORF">C7B45_09985</name>
</gene>
<dbReference type="PROSITE" id="PS50850">
    <property type="entry name" value="MFS"/>
    <property type="match status" value="1"/>
</dbReference>
<keyword evidence="5 8" id="KW-1133">Transmembrane helix</keyword>
<feature type="transmembrane region" description="Helical" evidence="8">
    <location>
        <begin position="424"/>
        <end position="445"/>
    </location>
</feature>
<dbReference type="Pfam" id="PF07690">
    <property type="entry name" value="MFS_1"/>
    <property type="match status" value="1"/>
</dbReference>
<evidence type="ECO:0000256" key="3">
    <source>
        <dbReference type="ARBA" id="ARBA00022475"/>
    </source>
</evidence>
<dbReference type="Gene3D" id="1.20.1250.20">
    <property type="entry name" value="MFS general substrate transporter like domains"/>
    <property type="match status" value="1"/>
</dbReference>
<feature type="transmembrane region" description="Helical" evidence="8">
    <location>
        <begin position="223"/>
        <end position="243"/>
    </location>
</feature>
<evidence type="ECO:0000256" key="1">
    <source>
        <dbReference type="ARBA" id="ARBA00004651"/>
    </source>
</evidence>
<evidence type="ECO:0000256" key="8">
    <source>
        <dbReference type="SAM" id="Phobius"/>
    </source>
</evidence>
<dbReference type="AlphaFoldDB" id="A0A2T2WHC6"/>
<proteinExistence type="predicted"/>
<evidence type="ECO:0000256" key="2">
    <source>
        <dbReference type="ARBA" id="ARBA00022448"/>
    </source>
</evidence>
<evidence type="ECO:0000313" key="10">
    <source>
        <dbReference type="EMBL" id="PSR21638.1"/>
    </source>
</evidence>
<dbReference type="InterPro" id="IPR004638">
    <property type="entry name" value="EmrB-like"/>
</dbReference>
<feature type="transmembrane region" description="Helical" evidence="8">
    <location>
        <begin position="102"/>
        <end position="121"/>
    </location>
</feature>
<dbReference type="SUPFAM" id="SSF103473">
    <property type="entry name" value="MFS general substrate transporter"/>
    <property type="match status" value="1"/>
</dbReference>
<feature type="transmembrane region" description="Helical" evidence="8">
    <location>
        <begin position="356"/>
        <end position="377"/>
    </location>
</feature>
<dbReference type="CDD" id="cd17502">
    <property type="entry name" value="MFS_Azr1_MDR_like"/>
    <property type="match status" value="1"/>
</dbReference>
<evidence type="ECO:0000256" key="7">
    <source>
        <dbReference type="SAM" id="MobiDB-lite"/>
    </source>
</evidence>
<keyword evidence="2" id="KW-0813">Transport</keyword>
<protein>
    <submittedName>
        <fullName evidence="10">MFS transporter</fullName>
    </submittedName>
</protein>
<feature type="transmembrane region" description="Helical" evidence="8">
    <location>
        <begin position="127"/>
        <end position="148"/>
    </location>
</feature>
<organism evidence="10 11">
    <name type="scientific">Sulfobacillus acidophilus</name>
    <dbReference type="NCBI Taxonomy" id="53633"/>
    <lineage>
        <taxon>Bacteria</taxon>
        <taxon>Bacillati</taxon>
        <taxon>Bacillota</taxon>
        <taxon>Clostridia</taxon>
        <taxon>Eubacteriales</taxon>
        <taxon>Clostridiales Family XVII. Incertae Sedis</taxon>
        <taxon>Sulfobacillus</taxon>
    </lineage>
</organism>
<dbReference type="InterPro" id="IPR020846">
    <property type="entry name" value="MFS_dom"/>
</dbReference>
<feature type="transmembrane region" description="Helical" evidence="8">
    <location>
        <begin position="389"/>
        <end position="412"/>
    </location>
</feature>
<dbReference type="PANTHER" id="PTHR23501:SF197">
    <property type="entry name" value="COMD"/>
    <property type="match status" value="1"/>
</dbReference>
<keyword evidence="3" id="KW-1003">Cell membrane</keyword>
<evidence type="ECO:0000256" key="4">
    <source>
        <dbReference type="ARBA" id="ARBA00022692"/>
    </source>
</evidence>
<evidence type="ECO:0000256" key="5">
    <source>
        <dbReference type="ARBA" id="ARBA00022989"/>
    </source>
</evidence>
<feature type="transmembrane region" description="Helical" evidence="8">
    <location>
        <begin position="34"/>
        <end position="52"/>
    </location>
</feature>
<evidence type="ECO:0000256" key="6">
    <source>
        <dbReference type="ARBA" id="ARBA00023136"/>
    </source>
</evidence>
<evidence type="ECO:0000259" key="9">
    <source>
        <dbReference type="PROSITE" id="PS50850"/>
    </source>
</evidence>
<dbReference type="PANTHER" id="PTHR23501">
    <property type="entry name" value="MAJOR FACILITATOR SUPERFAMILY"/>
    <property type="match status" value="1"/>
</dbReference>
<dbReference type="Proteomes" id="UP000241848">
    <property type="component" value="Unassembled WGS sequence"/>
</dbReference>
<feature type="transmembrane region" description="Helical" evidence="8">
    <location>
        <begin position="190"/>
        <end position="211"/>
    </location>
</feature>
<dbReference type="EMBL" id="PXYV01000030">
    <property type="protein sequence ID" value="PSR21638.1"/>
    <property type="molecule type" value="Genomic_DNA"/>
</dbReference>
<dbReference type="InterPro" id="IPR036259">
    <property type="entry name" value="MFS_trans_sf"/>
</dbReference>
<comment type="caution">
    <text evidence="10">The sequence shown here is derived from an EMBL/GenBank/DDBJ whole genome shotgun (WGS) entry which is preliminary data.</text>
</comment>
<dbReference type="Gene3D" id="1.20.1720.10">
    <property type="entry name" value="Multidrug resistance protein D"/>
    <property type="match status" value="1"/>
</dbReference>
<feature type="transmembrane region" description="Helical" evidence="8">
    <location>
        <begin position="517"/>
        <end position="535"/>
    </location>
</feature>
<sequence length="619" mass="66492">MAVNNPAGNATVGRRSQPLDPSKGLRSQVSRERLVLILISTMLGMLLFAVDQTVVGTAMPRIVADLNGLKEYAWVTTAYLLTSTVGVPLYGKLSDIYGRKPFYLFGMFVFVLGSALSGQSHNMTQLILFRGLQGLGGGALMPIAIAIIGDIFPPSERGKWQGLLMAVFGFASILGPWAGGAITDHWGWRYVFYVNLPIGIIALIFCAFAFPSVYRRAQHVIDWWGTTILVIAATPMLLSFSWAGNEYTWGNWHVLGGFALSAVAWVVFIFWEMRHKEPIVEPRLFKNSIYAVSVLASFMVSAGMFGAIMFIPLFTQAVVGDSPSNSGIVLTPMMLGFMVSSIIGGQILSRTGRYKALAIITMAIAIVGMLLLSRMHADATNAVVIRNMVITGLGMGTGMSLFTIVVQNAFPFRMMGAVTAQLQFFRSIGSTVGLAVFGSFVTAHFTHELPKQIPAAVLKVVPKHALSSISNPSVLLTSSASTQLSRSFAKFGPQGAALAHELLHGVKVALALSTDRVFFLGSLLLAAALLTLFFLREIELKKVTGDVVAEAPSGPSLNRAEARAVLGLVLAKRAATGGFGDEGERRQARQVAAQLLAQYLAYQNALSVGEAEMAATKDS</sequence>
<accession>A0A2T2WHC6</accession>
<dbReference type="GO" id="GO:0005886">
    <property type="term" value="C:plasma membrane"/>
    <property type="evidence" value="ECO:0007669"/>
    <property type="project" value="UniProtKB-SubCell"/>
</dbReference>
<evidence type="ECO:0000313" key="11">
    <source>
        <dbReference type="Proteomes" id="UP000241848"/>
    </source>
</evidence>
<feature type="transmembrane region" description="Helical" evidence="8">
    <location>
        <begin position="160"/>
        <end position="178"/>
    </location>
</feature>
<comment type="subcellular location">
    <subcellularLocation>
        <location evidence="1">Cell membrane</location>
        <topology evidence="1">Multi-pass membrane protein</topology>
    </subcellularLocation>
</comment>
<feature type="domain" description="Major facilitator superfamily (MFS) profile" evidence="9">
    <location>
        <begin position="37"/>
        <end position="539"/>
    </location>
</feature>
<feature type="transmembrane region" description="Helical" evidence="8">
    <location>
        <begin position="326"/>
        <end position="344"/>
    </location>
</feature>
<dbReference type="NCBIfam" id="TIGR00711">
    <property type="entry name" value="efflux_EmrB"/>
    <property type="match status" value="1"/>
</dbReference>
<feature type="transmembrane region" description="Helical" evidence="8">
    <location>
        <begin position="249"/>
        <end position="271"/>
    </location>
</feature>